<comment type="caution">
    <text evidence="2">The sequence shown here is derived from an EMBL/GenBank/DDBJ whole genome shotgun (WGS) entry which is preliminary data.</text>
</comment>
<name>A0AAD8K4V3_TARER</name>
<keyword evidence="1" id="KW-0812">Transmembrane</keyword>
<keyword evidence="1" id="KW-1133">Transmembrane helix</keyword>
<keyword evidence="1" id="KW-0472">Membrane</keyword>
<organism evidence="2 3">
    <name type="scientific">Tagetes erecta</name>
    <name type="common">African marigold</name>
    <dbReference type="NCBI Taxonomy" id="13708"/>
    <lineage>
        <taxon>Eukaryota</taxon>
        <taxon>Viridiplantae</taxon>
        <taxon>Streptophyta</taxon>
        <taxon>Embryophyta</taxon>
        <taxon>Tracheophyta</taxon>
        <taxon>Spermatophyta</taxon>
        <taxon>Magnoliopsida</taxon>
        <taxon>eudicotyledons</taxon>
        <taxon>Gunneridae</taxon>
        <taxon>Pentapetalae</taxon>
        <taxon>asterids</taxon>
        <taxon>campanulids</taxon>
        <taxon>Asterales</taxon>
        <taxon>Asteraceae</taxon>
        <taxon>Asteroideae</taxon>
        <taxon>Heliantheae alliance</taxon>
        <taxon>Tageteae</taxon>
        <taxon>Tagetes</taxon>
    </lineage>
</organism>
<protein>
    <submittedName>
        <fullName evidence="2">Uncharacterized protein</fullName>
    </submittedName>
</protein>
<evidence type="ECO:0000313" key="2">
    <source>
        <dbReference type="EMBL" id="KAK1414371.1"/>
    </source>
</evidence>
<feature type="transmembrane region" description="Helical" evidence="1">
    <location>
        <begin position="61"/>
        <end position="80"/>
    </location>
</feature>
<reference evidence="2" key="1">
    <citation type="journal article" date="2023" name="bioRxiv">
        <title>Improved chromosome-level genome assembly for marigold (Tagetes erecta).</title>
        <authorList>
            <person name="Jiang F."/>
            <person name="Yuan L."/>
            <person name="Wang S."/>
            <person name="Wang H."/>
            <person name="Xu D."/>
            <person name="Wang A."/>
            <person name="Fan W."/>
        </authorList>
    </citation>
    <scope>NUCLEOTIDE SEQUENCE</scope>
    <source>
        <strain evidence="2">WSJ</strain>
        <tissue evidence="2">Leaf</tissue>
    </source>
</reference>
<keyword evidence="3" id="KW-1185">Reference proteome</keyword>
<dbReference type="AlphaFoldDB" id="A0AAD8K4V3"/>
<dbReference type="EMBL" id="JAUHHV010000008">
    <property type="protein sequence ID" value="KAK1414371.1"/>
    <property type="molecule type" value="Genomic_DNA"/>
</dbReference>
<sequence length="82" mass="9941">MYVCIQNRYTSHIITLTKFVFIHTAQHNTYIHTYIYTYRLDYNSNNFFVCICSKLDRKKRIFIIIVCDFLQIFLFLGKTVTL</sequence>
<dbReference type="Proteomes" id="UP001229421">
    <property type="component" value="Unassembled WGS sequence"/>
</dbReference>
<proteinExistence type="predicted"/>
<evidence type="ECO:0000256" key="1">
    <source>
        <dbReference type="SAM" id="Phobius"/>
    </source>
</evidence>
<accession>A0AAD8K4V3</accession>
<evidence type="ECO:0000313" key="3">
    <source>
        <dbReference type="Proteomes" id="UP001229421"/>
    </source>
</evidence>
<gene>
    <name evidence="2" type="ORF">QVD17_30115</name>
</gene>